<evidence type="ECO:0000313" key="4">
    <source>
        <dbReference type="Proteomes" id="UP000494206"/>
    </source>
</evidence>
<keyword evidence="2" id="KW-0732">Signal</keyword>
<feature type="transmembrane region" description="Helical" evidence="1">
    <location>
        <begin position="90"/>
        <end position="108"/>
    </location>
</feature>
<protein>
    <submittedName>
        <fullName evidence="3">Uncharacterized protein</fullName>
    </submittedName>
</protein>
<organism evidence="3 4">
    <name type="scientific">Caenorhabditis bovis</name>
    <dbReference type="NCBI Taxonomy" id="2654633"/>
    <lineage>
        <taxon>Eukaryota</taxon>
        <taxon>Metazoa</taxon>
        <taxon>Ecdysozoa</taxon>
        <taxon>Nematoda</taxon>
        <taxon>Chromadorea</taxon>
        <taxon>Rhabditida</taxon>
        <taxon>Rhabditina</taxon>
        <taxon>Rhabditomorpha</taxon>
        <taxon>Rhabditoidea</taxon>
        <taxon>Rhabditidae</taxon>
        <taxon>Peloderinae</taxon>
        <taxon>Caenorhabditis</taxon>
    </lineage>
</organism>
<accession>A0A8S1F260</accession>
<evidence type="ECO:0000256" key="1">
    <source>
        <dbReference type="SAM" id="Phobius"/>
    </source>
</evidence>
<evidence type="ECO:0000256" key="2">
    <source>
        <dbReference type="SAM" id="SignalP"/>
    </source>
</evidence>
<name>A0A8S1F260_9PELO</name>
<gene>
    <name evidence="3" type="ORF">CBOVIS_LOCUS9880</name>
</gene>
<dbReference type="SUPFAM" id="SSF141739">
    <property type="entry name" value="MFPT repeat-like"/>
    <property type="match status" value="1"/>
</dbReference>
<dbReference type="Proteomes" id="UP000494206">
    <property type="component" value="Unassembled WGS sequence"/>
</dbReference>
<dbReference type="OrthoDB" id="5831912at2759"/>
<dbReference type="InterPro" id="IPR021010">
    <property type="entry name" value="Cytosolic_motility_protein"/>
</dbReference>
<sequence length="359" mass="40398">MCVMHVSLNSLSTFCTLSSANPDYCEHYLYTEIDVTVKANNLQSAVVHPGVIIGVDLRPPNSPIRFVTLAIIRSMTPPFIYIFQNRRHMICRWLVAFLATWLIVIVVTSSTENEGEGSGSIVDVDDDRLLSTTVSSMNRDTPPLVNDVDVLRSPTTKTVSKRSTKVFYNGLLDPEFFSPFSYNKPRIPPTAVIPFGRPLQRGNNIPQLQYIALWAPRGQSPHWGIIATNSMGKLDGVFIKDRRIYNLSSTNLQNTNVRLLQYVGSESSNNFRFAWTRAIDVDIATVVSEKKVGLCHPRMAPAILQDQGYEYLGEADIDNRIMFYVEHNYVNTVEGALFTNNVFLLTKQQCQCSCPLNSY</sequence>
<feature type="chain" id="PRO_5035899961" evidence="2">
    <location>
        <begin position="21"/>
        <end position="359"/>
    </location>
</feature>
<reference evidence="3 4" key="1">
    <citation type="submission" date="2020-04" db="EMBL/GenBank/DDBJ databases">
        <authorList>
            <person name="Laetsch R D."/>
            <person name="Stevens L."/>
            <person name="Kumar S."/>
            <person name="Blaxter L. M."/>
        </authorList>
    </citation>
    <scope>NUCLEOTIDE SEQUENCE [LARGE SCALE GENOMIC DNA]</scope>
</reference>
<dbReference type="Pfam" id="PF12150">
    <property type="entry name" value="MFP2b"/>
    <property type="match status" value="1"/>
</dbReference>
<feature type="signal peptide" evidence="2">
    <location>
        <begin position="1"/>
        <end position="20"/>
    </location>
</feature>
<dbReference type="AlphaFoldDB" id="A0A8S1F260"/>
<keyword evidence="4" id="KW-1185">Reference proteome</keyword>
<proteinExistence type="predicted"/>
<keyword evidence="1" id="KW-0812">Transmembrane</keyword>
<keyword evidence="1" id="KW-0472">Membrane</keyword>
<keyword evidence="1" id="KW-1133">Transmembrane helix</keyword>
<dbReference type="EMBL" id="CADEPM010000006">
    <property type="protein sequence ID" value="CAB3408047.1"/>
    <property type="molecule type" value="Genomic_DNA"/>
</dbReference>
<evidence type="ECO:0000313" key="3">
    <source>
        <dbReference type="EMBL" id="CAB3408047.1"/>
    </source>
</evidence>
<comment type="caution">
    <text evidence="3">The sequence shown here is derived from an EMBL/GenBank/DDBJ whole genome shotgun (WGS) entry which is preliminary data.</text>
</comment>